<protein>
    <submittedName>
        <fullName evidence="2">Uncharacterized protein</fullName>
    </submittedName>
</protein>
<proteinExistence type="predicted"/>
<dbReference type="AlphaFoldDB" id="A0A8H5GA21"/>
<reference evidence="2 3" key="1">
    <citation type="journal article" date="2020" name="ISME J.">
        <title>Uncovering the hidden diversity of litter-decomposition mechanisms in mushroom-forming fungi.</title>
        <authorList>
            <person name="Floudas D."/>
            <person name="Bentzer J."/>
            <person name="Ahren D."/>
            <person name="Johansson T."/>
            <person name="Persson P."/>
            <person name="Tunlid A."/>
        </authorList>
    </citation>
    <scope>NUCLEOTIDE SEQUENCE [LARGE SCALE GENOMIC DNA]</scope>
    <source>
        <strain evidence="2 3">CBS 291.85</strain>
    </source>
</reference>
<name>A0A8H5GA21_9AGAR</name>
<comment type="caution">
    <text evidence="2">The sequence shown here is derived from an EMBL/GenBank/DDBJ whole genome shotgun (WGS) entry which is preliminary data.</text>
</comment>
<evidence type="ECO:0000313" key="3">
    <source>
        <dbReference type="Proteomes" id="UP000559256"/>
    </source>
</evidence>
<gene>
    <name evidence="2" type="ORF">D9758_009038</name>
</gene>
<keyword evidence="3" id="KW-1185">Reference proteome</keyword>
<feature type="signal peptide" evidence="1">
    <location>
        <begin position="1"/>
        <end position="18"/>
    </location>
</feature>
<feature type="chain" id="PRO_5034111582" evidence="1">
    <location>
        <begin position="19"/>
        <end position="134"/>
    </location>
</feature>
<organism evidence="2 3">
    <name type="scientific">Tetrapyrgos nigripes</name>
    <dbReference type="NCBI Taxonomy" id="182062"/>
    <lineage>
        <taxon>Eukaryota</taxon>
        <taxon>Fungi</taxon>
        <taxon>Dikarya</taxon>
        <taxon>Basidiomycota</taxon>
        <taxon>Agaricomycotina</taxon>
        <taxon>Agaricomycetes</taxon>
        <taxon>Agaricomycetidae</taxon>
        <taxon>Agaricales</taxon>
        <taxon>Marasmiineae</taxon>
        <taxon>Marasmiaceae</taxon>
        <taxon>Tetrapyrgos</taxon>
    </lineage>
</organism>
<accession>A0A8H5GA21</accession>
<dbReference type="OrthoDB" id="3043660at2759"/>
<evidence type="ECO:0000256" key="1">
    <source>
        <dbReference type="SAM" id="SignalP"/>
    </source>
</evidence>
<sequence length="134" mass="14056">MRFFALVSALAVAGFAAAQEAARFGSIDVEPCNFTGGQDVQVNYDATSAIAAGNSPDSVSVWIQGTFNDTGNQTPFFKIADHDFNDGSNVFSSDVTIPAQINDLGASNWVATAFIEYEKNGLTQFGGVSNGCAQ</sequence>
<evidence type="ECO:0000313" key="2">
    <source>
        <dbReference type="EMBL" id="KAF5361143.1"/>
    </source>
</evidence>
<dbReference type="Proteomes" id="UP000559256">
    <property type="component" value="Unassembled WGS sequence"/>
</dbReference>
<keyword evidence="1" id="KW-0732">Signal</keyword>
<dbReference type="EMBL" id="JAACJM010000042">
    <property type="protein sequence ID" value="KAF5361143.1"/>
    <property type="molecule type" value="Genomic_DNA"/>
</dbReference>